<dbReference type="EMBL" id="JAUCMX010000013">
    <property type="protein sequence ID" value="KAK3526561.1"/>
    <property type="molecule type" value="Genomic_DNA"/>
</dbReference>
<dbReference type="Pfam" id="PF16470">
    <property type="entry name" value="S8_pro-domain"/>
    <property type="match status" value="1"/>
</dbReference>
<dbReference type="InterPro" id="IPR038466">
    <property type="entry name" value="S8_pro-domain_sf"/>
</dbReference>
<gene>
    <name evidence="3" type="ORF">QTP70_030701</name>
</gene>
<dbReference type="InterPro" id="IPR032815">
    <property type="entry name" value="S8_pro-domain"/>
</dbReference>
<protein>
    <recommendedName>
        <fullName evidence="2">Peptidase S8 pro-domain domain-containing protein</fullName>
    </recommendedName>
</protein>
<reference evidence="3" key="1">
    <citation type="submission" date="2023-06" db="EMBL/GenBank/DDBJ databases">
        <title>Male Hemibagrus guttatus genome.</title>
        <authorList>
            <person name="Bian C."/>
        </authorList>
    </citation>
    <scope>NUCLEOTIDE SEQUENCE</scope>
    <source>
        <strain evidence="3">Male_cb2023</strain>
        <tissue evidence="3">Muscle</tissue>
    </source>
</reference>
<proteinExistence type="predicted"/>
<dbReference type="SUPFAM" id="SSF54897">
    <property type="entry name" value="Protease propeptides/inhibitors"/>
    <property type="match status" value="1"/>
</dbReference>
<name>A0AAE0QNX4_9TELE</name>
<dbReference type="Proteomes" id="UP001274896">
    <property type="component" value="Unassembled WGS sequence"/>
</dbReference>
<feature type="region of interest" description="Disordered" evidence="1">
    <location>
        <begin position="1"/>
        <end position="28"/>
    </location>
</feature>
<evidence type="ECO:0000259" key="2">
    <source>
        <dbReference type="Pfam" id="PF16470"/>
    </source>
</evidence>
<evidence type="ECO:0000256" key="1">
    <source>
        <dbReference type="SAM" id="MobiDB-lite"/>
    </source>
</evidence>
<evidence type="ECO:0000313" key="4">
    <source>
        <dbReference type="Proteomes" id="UP001274896"/>
    </source>
</evidence>
<evidence type="ECO:0000313" key="3">
    <source>
        <dbReference type="EMBL" id="KAK3526561.1"/>
    </source>
</evidence>
<keyword evidence="4" id="KW-1185">Reference proteome</keyword>
<organism evidence="3 4">
    <name type="scientific">Hemibagrus guttatus</name>
    <dbReference type="NCBI Taxonomy" id="175788"/>
    <lineage>
        <taxon>Eukaryota</taxon>
        <taxon>Metazoa</taxon>
        <taxon>Chordata</taxon>
        <taxon>Craniata</taxon>
        <taxon>Vertebrata</taxon>
        <taxon>Euteleostomi</taxon>
        <taxon>Actinopterygii</taxon>
        <taxon>Neopterygii</taxon>
        <taxon>Teleostei</taxon>
        <taxon>Ostariophysi</taxon>
        <taxon>Siluriformes</taxon>
        <taxon>Bagridae</taxon>
        <taxon>Hemibagrus</taxon>
    </lineage>
</organism>
<dbReference type="Gene3D" id="3.30.70.850">
    <property type="entry name" value="Peptidase S8, pro-domain"/>
    <property type="match status" value="1"/>
</dbReference>
<comment type="caution">
    <text evidence="3">The sequence shown here is derived from an EMBL/GenBank/DDBJ whole genome shotgun (WGS) entry which is preliminary data.</text>
</comment>
<dbReference type="AlphaFoldDB" id="A0AAE0QNX4"/>
<accession>A0AAE0QNX4</accession>
<feature type="domain" description="Peptidase S8 pro-domain" evidence="2">
    <location>
        <begin position="30"/>
        <end position="66"/>
    </location>
</feature>
<sequence>MTCLPDLKRKRDRLKELKRQKKKGYDKERGQKVFGDYYHFQHRHIGKRSLSGHHGVHARLLSEPQVL</sequence>